<accession>A0A8X6UTB4</accession>
<comment type="caution">
    <text evidence="1">The sequence shown here is derived from an EMBL/GenBank/DDBJ whole genome shotgun (WGS) entry which is preliminary data.</text>
</comment>
<keyword evidence="2" id="KW-1185">Reference proteome</keyword>
<dbReference type="EMBL" id="BMAW01131838">
    <property type="protein sequence ID" value="GFU41043.1"/>
    <property type="molecule type" value="Genomic_DNA"/>
</dbReference>
<evidence type="ECO:0000313" key="2">
    <source>
        <dbReference type="Proteomes" id="UP000887013"/>
    </source>
</evidence>
<dbReference type="AlphaFoldDB" id="A0A8X6UTB4"/>
<name>A0A8X6UTB4_NEPPI</name>
<gene>
    <name evidence="1" type="ORF">NPIL_588071</name>
</gene>
<dbReference type="Proteomes" id="UP000887013">
    <property type="component" value="Unassembled WGS sequence"/>
</dbReference>
<protein>
    <recommendedName>
        <fullName evidence="3">PiggyBac transposable element-derived protein domain-containing protein</fullName>
    </recommendedName>
</protein>
<proteinExistence type="predicted"/>
<organism evidence="1 2">
    <name type="scientific">Nephila pilipes</name>
    <name type="common">Giant wood spider</name>
    <name type="synonym">Nephila maculata</name>
    <dbReference type="NCBI Taxonomy" id="299642"/>
    <lineage>
        <taxon>Eukaryota</taxon>
        <taxon>Metazoa</taxon>
        <taxon>Ecdysozoa</taxon>
        <taxon>Arthropoda</taxon>
        <taxon>Chelicerata</taxon>
        <taxon>Arachnida</taxon>
        <taxon>Araneae</taxon>
        <taxon>Araneomorphae</taxon>
        <taxon>Entelegynae</taxon>
        <taxon>Araneoidea</taxon>
        <taxon>Nephilidae</taxon>
        <taxon>Nephila</taxon>
    </lineage>
</organism>
<evidence type="ECO:0000313" key="1">
    <source>
        <dbReference type="EMBL" id="GFU41043.1"/>
    </source>
</evidence>
<dbReference type="OrthoDB" id="6505303at2759"/>
<evidence type="ECO:0008006" key="3">
    <source>
        <dbReference type="Google" id="ProtNLM"/>
    </source>
</evidence>
<reference evidence="1" key="1">
    <citation type="submission" date="2020-08" db="EMBL/GenBank/DDBJ databases">
        <title>Multicomponent nature underlies the extraordinary mechanical properties of spider dragline silk.</title>
        <authorList>
            <person name="Kono N."/>
            <person name="Nakamura H."/>
            <person name="Mori M."/>
            <person name="Yoshida Y."/>
            <person name="Ohtoshi R."/>
            <person name="Malay A.D."/>
            <person name="Moran D.A.P."/>
            <person name="Tomita M."/>
            <person name="Numata K."/>
            <person name="Arakawa K."/>
        </authorList>
    </citation>
    <scope>NUCLEOTIDE SEQUENCE</scope>
</reference>
<sequence length="89" mass="9955">MHLQGNSLKGIQVLVFLKGFVATAPDGLPLNIFIYQGQEDKILNSVDNELKELDTGDKGVLRLSENLPHGCNLYMDRYFTSVPLLDILH</sequence>